<dbReference type="SUPFAM" id="SSF54060">
    <property type="entry name" value="His-Me finger endonucleases"/>
    <property type="match status" value="1"/>
</dbReference>
<protein>
    <submittedName>
        <fullName evidence="2">Phage-related protein</fullName>
    </submittedName>
</protein>
<evidence type="ECO:0000259" key="1">
    <source>
        <dbReference type="Pfam" id="PF13392"/>
    </source>
</evidence>
<dbReference type="Pfam" id="PF13392">
    <property type="entry name" value="HNH_3"/>
    <property type="match status" value="1"/>
</dbReference>
<reference evidence="3" key="1">
    <citation type="journal article" date="2006" name="J. Bacteriol.">
        <title>Pathogenomic sequence analysis of Bacillus cereus and Bacillus thuringiensis isolates closely related to Bacillus anthracis.</title>
        <authorList>
            <person name="Han C.S."/>
            <person name="Xie G."/>
            <person name="Challacombe J.F."/>
            <person name="Altherr M.R."/>
            <person name="Bhotika S.S."/>
            <person name="Brown N."/>
            <person name="Bruce D."/>
            <person name="Campbell C.S."/>
            <person name="Campbell M.L."/>
            <person name="Chen J."/>
            <person name="Chertkov O."/>
            <person name="Cleland C."/>
            <person name="Dimitrijevic M."/>
            <person name="Doggett N.A."/>
            <person name="Fawcett J.J."/>
            <person name="Glavina T."/>
            <person name="Goodwin L.A."/>
            <person name="Green L.D."/>
            <person name="Hill K.K."/>
            <person name="Hitchcock P."/>
            <person name="Jackson P.J."/>
            <person name="Keim P."/>
            <person name="Kewalramani A.R."/>
            <person name="Longmire J."/>
            <person name="Lucas S."/>
            <person name="Malfatti S."/>
            <person name="McMurry K."/>
            <person name="Meincke L.J."/>
            <person name="Misra M."/>
            <person name="Moseman B.L."/>
            <person name="Mundt M."/>
            <person name="Munk A.C."/>
            <person name="Okinaka R.T."/>
            <person name="Parson-Quintana B."/>
            <person name="Reilly L.P."/>
            <person name="Richardson P."/>
            <person name="Robinson D.L."/>
            <person name="Rubin E."/>
            <person name="Saunders E."/>
            <person name="Tapia R."/>
            <person name="Tesmer J.G."/>
            <person name="Thayer N."/>
            <person name="Thompson L.S."/>
            <person name="Tice H."/>
            <person name="Ticknor L.O."/>
            <person name="Wills P.L."/>
            <person name="Brettin T.S."/>
            <person name="Gilna P."/>
        </authorList>
    </citation>
    <scope>NUCLEOTIDE SEQUENCE [LARGE SCALE GENOMIC DNA]</scope>
    <source>
        <strain evidence="3">ZK / E33L</strain>
    </source>
</reference>
<dbReference type="AlphaFoldDB" id="Q633W4"/>
<dbReference type="EMBL" id="CP000001">
    <property type="protein sequence ID" value="AAU16042.1"/>
    <property type="molecule type" value="Genomic_DNA"/>
</dbReference>
<dbReference type="InterPro" id="IPR003615">
    <property type="entry name" value="HNH_nuc"/>
</dbReference>
<dbReference type="Gene3D" id="3.90.75.20">
    <property type="match status" value="1"/>
</dbReference>
<feature type="domain" description="HNH nuclease" evidence="1">
    <location>
        <begin position="111"/>
        <end position="157"/>
    </location>
</feature>
<dbReference type="Proteomes" id="UP000002612">
    <property type="component" value="Chromosome"/>
</dbReference>
<sequence>MKNGQYESTLLKLKGVEPITTAELIEKFGIEKESFFAIRVEEVNFFKGDFMKDKWVKHPFYDGYWGSSMGRVFREAYERKGRKYKTSLLDIGVHNTGRNGYLGVHVNRKKKYLHRFIMECFLQAEIPKGFIVDHKNNNPEDNRADNLQLLTTKQNNRKGVFENTGRTWTEIWGIFEMTKNGHTPENIASIRYPEDDLKDIISEIENILASNVLRKMYESVPPHADPLEDVFTLWEDLKERGEVNVTDRKG</sequence>
<dbReference type="RefSeq" id="WP_000788464.1">
    <property type="nucleotide sequence ID" value="NC_006274.1"/>
</dbReference>
<accession>Q633W4</accession>
<dbReference type="InterPro" id="IPR044925">
    <property type="entry name" value="His-Me_finger_sf"/>
</dbReference>
<evidence type="ECO:0000313" key="3">
    <source>
        <dbReference type="Proteomes" id="UP000002612"/>
    </source>
</evidence>
<organism evidence="2 3">
    <name type="scientific">Bacillus cereus (strain ZK / E33L)</name>
    <dbReference type="NCBI Taxonomy" id="288681"/>
    <lineage>
        <taxon>Bacteria</taxon>
        <taxon>Bacillati</taxon>
        <taxon>Bacillota</taxon>
        <taxon>Bacilli</taxon>
        <taxon>Bacillales</taxon>
        <taxon>Bacillaceae</taxon>
        <taxon>Bacillus</taxon>
        <taxon>Bacillus cereus group</taxon>
    </lineage>
</organism>
<dbReference type="KEGG" id="bcz:BCE33L4224"/>
<gene>
    <name evidence="2" type="ordered locus">BCE33L4224</name>
</gene>
<dbReference type="PATRIC" id="fig|288681.22.peg.1156"/>
<evidence type="ECO:0000313" key="2">
    <source>
        <dbReference type="EMBL" id="AAU16042.1"/>
    </source>
</evidence>
<name>Q633W4_BACCZ</name>
<proteinExistence type="predicted"/>